<proteinExistence type="predicted"/>
<evidence type="ECO:0000313" key="2">
    <source>
        <dbReference type="Proteomes" id="UP001152484"/>
    </source>
</evidence>
<comment type="caution">
    <text evidence="1">The sequence shown here is derived from an EMBL/GenBank/DDBJ whole genome shotgun (WGS) entry which is preliminary data.</text>
</comment>
<evidence type="ECO:0000313" key="1">
    <source>
        <dbReference type="EMBL" id="CAH9080338.1"/>
    </source>
</evidence>
<dbReference type="InterPro" id="IPR044160">
    <property type="entry name" value="TGD4-like"/>
</dbReference>
<protein>
    <submittedName>
        <fullName evidence="1">Uncharacterized protein</fullName>
    </submittedName>
</protein>
<dbReference type="PANTHER" id="PTHR34954:SF4">
    <property type="entry name" value="PROTEIN TRIGALACTOSYLDIACYLGLYCEROL 4, CHLOROPLASTIC"/>
    <property type="match status" value="1"/>
</dbReference>
<dbReference type="GO" id="GO:0070300">
    <property type="term" value="F:phosphatidic acid binding"/>
    <property type="evidence" value="ECO:0007669"/>
    <property type="project" value="InterPro"/>
</dbReference>
<dbReference type="GO" id="GO:1990052">
    <property type="term" value="P:ER to chloroplast lipid transport"/>
    <property type="evidence" value="ECO:0007669"/>
    <property type="project" value="InterPro"/>
</dbReference>
<dbReference type="GO" id="GO:0009941">
    <property type="term" value="C:chloroplast envelope"/>
    <property type="evidence" value="ECO:0007669"/>
    <property type="project" value="TreeGrafter"/>
</dbReference>
<accession>A0A9P1E5Q8</accession>
<keyword evidence="2" id="KW-1185">Reference proteome</keyword>
<dbReference type="PANTHER" id="PTHR34954">
    <property type="entry name" value="EXPRESSED PROTEIN"/>
    <property type="match status" value="1"/>
</dbReference>
<sequence length="463" mass="51455">MRKLRWAMDAGGFWDLDLSTPVTLDGQARPVPGDPLPLGLSRGHRLSRTRQVDFFQRFMLLPFVPSVAACSGFLVQRAISLNICENWITTLLGQLNVQKLISAIRNKGPEFPLESSWLQTVRKQLNDKSLYALNICSEILLTPEDMLLVSYTHGDDRTHRRKAVIHHKFPNHDLTVEAAWPGLFVDQLGNYWDVPFALAFDLASIAAESGLSYHLLVNNNTGLPKQCHGQPLTKEVPPSLLQGFCAKTAVSMKKSIDLWRSEASLLKMVQPYNILMSSPHISASGILGVVLSAYQGENSASSKSEDESLPFRKFSLRTQGENSALSADLFASFSLSAQHGNFQRLFLDLSKFDARFDIPSGSKFISGLTSVAHHLYKSQVPSTEAIPAICPNAMVSFQQQIAGPFSLRVDSEIAIDVKDFRPRVKNPVFALEYALKVLGSAKAVAWYSPNQEELMLELRFFDS</sequence>
<gene>
    <name evidence="1" type="ORF">CEURO_LOCUS7464</name>
</gene>
<dbReference type="Proteomes" id="UP001152484">
    <property type="component" value="Unassembled WGS sequence"/>
</dbReference>
<organism evidence="1 2">
    <name type="scientific">Cuscuta europaea</name>
    <name type="common">European dodder</name>
    <dbReference type="NCBI Taxonomy" id="41803"/>
    <lineage>
        <taxon>Eukaryota</taxon>
        <taxon>Viridiplantae</taxon>
        <taxon>Streptophyta</taxon>
        <taxon>Embryophyta</taxon>
        <taxon>Tracheophyta</taxon>
        <taxon>Spermatophyta</taxon>
        <taxon>Magnoliopsida</taxon>
        <taxon>eudicotyledons</taxon>
        <taxon>Gunneridae</taxon>
        <taxon>Pentapetalae</taxon>
        <taxon>asterids</taxon>
        <taxon>lamiids</taxon>
        <taxon>Solanales</taxon>
        <taxon>Convolvulaceae</taxon>
        <taxon>Cuscuteae</taxon>
        <taxon>Cuscuta</taxon>
        <taxon>Cuscuta subgen. Cuscuta</taxon>
    </lineage>
</organism>
<reference evidence="1" key="1">
    <citation type="submission" date="2022-07" db="EMBL/GenBank/DDBJ databases">
        <authorList>
            <person name="Macas J."/>
            <person name="Novak P."/>
            <person name="Neumann P."/>
        </authorList>
    </citation>
    <scope>NUCLEOTIDE SEQUENCE</scope>
</reference>
<dbReference type="AlphaFoldDB" id="A0A9P1E5Q8"/>
<dbReference type="GO" id="GO:0034196">
    <property type="term" value="P:acylglycerol transport"/>
    <property type="evidence" value="ECO:0007669"/>
    <property type="project" value="InterPro"/>
</dbReference>
<name>A0A9P1E5Q8_CUSEU</name>
<dbReference type="OrthoDB" id="512148at2759"/>
<dbReference type="EMBL" id="CAMAPE010000013">
    <property type="protein sequence ID" value="CAH9080338.1"/>
    <property type="molecule type" value="Genomic_DNA"/>
</dbReference>